<keyword evidence="3" id="KW-1185">Reference proteome</keyword>
<feature type="compositionally biased region" description="Low complexity" evidence="1">
    <location>
        <begin position="99"/>
        <end position="110"/>
    </location>
</feature>
<evidence type="ECO:0000313" key="2">
    <source>
        <dbReference type="EMBL" id="KAG9461496.1"/>
    </source>
</evidence>
<proteinExistence type="predicted"/>
<organism evidence="2 3">
    <name type="scientific">Eleutherodactylus coqui</name>
    <name type="common">Puerto Rican coqui</name>
    <dbReference type="NCBI Taxonomy" id="57060"/>
    <lineage>
        <taxon>Eukaryota</taxon>
        <taxon>Metazoa</taxon>
        <taxon>Chordata</taxon>
        <taxon>Craniata</taxon>
        <taxon>Vertebrata</taxon>
        <taxon>Euteleostomi</taxon>
        <taxon>Amphibia</taxon>
        <taxon>Batrachia</taxon>
        <taxon>Anura</taxon>
        <taxon>Neobatrachia</taxon>
        <taxon>Hyloidea</taxon>
        <taxon>Eleutherodactylidae</taxon>
        <taxon>Eleutherodactylinae</taxon>
        <taxon>Eleutherodactylus</taxon>
        <taxon>Eleutherodactylus</taxon>
    </lineage>
</organism>
<accession>A0A8J6B4Z1</accession>
<reference evidence="2" key="1">
    <citation type="thesis" date="2020" institute="ProQuest LLC" country="789 East Eisenhower Parkway, Ann Arbor, MI, USA">
        <title>Comparative Genomics and Chromosome Evolution.</title>
        <authorList>
            <person name="Mudd A.B."/>
        </authorList>
    </citation>
    <scope>NUCLEOTIDE SEQUENCE</scope>
    <source>
        <strain evidence="2">HN-11 Male</strain>
        <tissue evidence="2">Kidney and liver</tissue>
    </source>
</reference>
<gene>
    <name evidence="2" type="ORF">GDO78_016657</name>
</gene>
<dbReference type="EMBL" id="WNTK01020573">
    <property type="protein sequence ID" value="KAG9461496.1"/>
    <property type="molecule type" value="Genomic_DNA"/>
</dbReference>
<dbReference type="Proteomes" id="UP000770717">
    <property type="component" value="Unassembled WGS sequence"/>
</dbReference>
<comment type="caution">
    <text evidence="2">The sequence shown here is derived from an EMBL/GenBank/DDBJ whole genome shotgun (WGS) entry which is preliminary data.</text>
</comment>
<name>A0A8J6B4Z1_ELECQ</name>
<dbReference type="AlphaFoldDB" id="A0A8J6B4Z1"/>
<evidence type="ECO:0000256" key="1">
    <source>
        <dbReference type="SAM" id="MobiDB-lite"/>
    </source>
</evidence>
<feature type="compositionally biased region" description="Low complexity" evidence="1">
    <location>
        <begin position="44"/>
        <end position="58"/>
    </location>
</feature>
<protein>
    <submittedName>
        <fullName evidence="2">Uncharacterized protein</fullName>
    </submittedName>
</protein>
<sequence>MDDSRTATAAILVVTQLFTTAEIEQQSSILYFTNQCIRELPSSTAPGATPRGPTATPRTTRENDLQGGRVKSRTGTLVSDTREAATTLHQAARPGHRLTAQTAQDDSTTTHCAPVPSRAAPSAGSVSALLHGVLLSGPLHCCIMGDVVFCNQD</sequence>
<evidence type="ECO:0000313" key="3">
    <source>
        <dbReference type="Proteomes" id="UP000770717"/>
    </source>
</evidence>
<feature type="region of interest" description="Disordered" evidence="1">
    <location>
        <begin position="40"/>
        <end position="121"/>
    </location>
</feature>